<dbReference type="Proteomes" id="UP000215902">
    <property type="component" value="Unassembled WGS sequence"/>
</dbReference>
<accession>A0A267FQ16</accession>
<evidence type="ECO:0008006" key="4">
    <source>
        <dbReference type="Google" id="ProtNLM"/>
    </source>
</evidence>
<reference evidence="2 3" key="1">
    <citation type="submission" date="2017-06" db="EMBL/GenBank/DDBJ databases">
        <title>A platform for efficient transgenesis in Macrostomum lignano, a flatworm model organism for stem cell research.</title>
        <authorList>
            <person name="Berezikov E."/>
        </authorList>
    </citation>
    <scope>NUCLEOTIDE SEQUENCE [LARGE SCALE GENOMIC DNA]</scope>
    <source>
        <strain evidence="2">DV1</strain>
        <tissue evidence="2">Whole organism</tissue>
    </source>
</reference>
<evidence type="ECO:0000313" key="2">
    <source>
        <dbReference type="EMBL" id="PAA75823.1"/>
    </source>
</evidence>
<feature type="signal peptide" evidence="1">
    <location>
        <begin position="1"/>
        <end position="23"/>
    </location>
</feature>
<sequence length="109" mass="11014">MQLGVLVIVSFLTLALLTSSTTAVKCYSCADCATVSSSTLTATNSVCQKSTYGSTVNRAAVPTCAPSSTTVCCSTDLCNEAAPTVGRSSVQLMLTIAVATVAFILGFSG</sequence>
<feature type="chain" id="PRO_5012967076" description="UPAR/Ly6 domain-containing protein" evidence="1">
    <location>
        <begin position="24"/>
        <end position="109"/>
    </location>
</feature>
<dbReference type="InterPro" id="IPR045860">
    <property type="entry name" value="Snake_toxin-like_sf"/>
</dbReference>
<keyword evidence="1" id="KW-0732">Signal</keyword>
<name>A0A267FQ16_9PLAT</name>
<dbReference type="EMBL" id="NIVC01000860">
    <property type="protein sequence ID" value="PAA75823.1"/>
    <property type="molecule type" value="Genomic_DNA"/>
</dbReference>
<gene>
    <name evidence="2" type="ORF">BOX15_Mlig011912g1</name>
</gene>
<dbReference type="SUPFAM" id="SSF57302">
    <property type="entry name" value="Snake toxin-like"/>
    <property type="match status" value="1"/>
</dbReference>
<comment type="caution">
    <text evidence="2">The sequence shown here is derived from an EMBL/GenBank/DDBJ whole genome shotgun (WGS) entry which is preliminary data.</text>
</comment>
<dbReference type="AlphaFoldDB" id="A0A267FQ16"/>
<proteinExistence type="predicted"/>
<protein>
    <recommendedName>
        <fullName evidence="4">UPAR/Ly6 domain-containing protein</fullName>
    </recommendedName>
</protein>
<evidence type="ECO:0000313" key="3">
    <source>
        <dbReference type="Proteomes" id="UP000215902"/>
    </source>
</evidence>
<evidence type="ECO:0000256" key="1">
    <source>
        <dbReference type="SAM" id="SignalP"/>
    </source>
</evidence>
<organism evidence="2 3">
    <name type="scientific">Macrostomum lignano</name>
    <dbReference type="NCBI Taxonomy" id="282301"/>
    <lineage>
        <taxon>Eukaryota</taxon>
        <taxon>Metazoa</taxon>
        <taxon>Spiralia</taxon>
        <taxon>Lophotrochozoa</taxon>
        <taxon>Platyhelminthes</taxon>
        <taxon>Rhabditophora</taxon>
        <taxon>Macrostomorpha</taxon>
        <taxon>Macrostomida</taxon>
        <taxon>Macrostomidae</taxon>
        <taxon>Macrostomum</taxon>
    </lineage>
</organism>
<keyword evidence="3" id="KW-1185">Reference proteome</keyword>